<reference evidence="1 2" key="5">
    <citation type="journal article" date="1998" name="Virology">
        <title>Identification of transcripts and promoter regions of ovine adenovirus OAV287.</title>
        <authorList>
            <person name="Khatri A."/>
            <person name="Both G.W."/>
        </authorList>
    </citation>
    <scope>NUCLEOTIDE SEQUENCE [LARGE SCALE GENOMIC DNA]</scope>
    <source>
        <strain evidence="1 2">OAV287</strain>
    </source>
</reference>
<dbReference type="KEGG" id="vg:949204"/>
<proteinExistence type="predicted"/>
<dbReference type="RefSeq" id="NP_659512.1">
    <property type="nucleotide sequence ID" value="NC_004037.2"/>
</dbReference>
<reference evidence="1 2" key="2">
    <citation type="journal article" date="1996" name="Gene">
        <title>Nucleotide sequence of ovine adenovirus tripartite leader sequence and homologues of the IVa2, DNA polymerase and terminal proteins.</title>
        <authorList>
            <person name="Vrati S."/>
            <person name="Brookes D.E."/>
            <person name="Boyle D.B."/>
            <person name="Both G.W."/>
        </authorList>
    </citation>
    <scope>NUCLEOTIDE SEQUENCE [LARGE SCALE GENOMIC DNA]</scope>
    <source>
        <strain evidence="1 2">OAV287</strain>
    </source>
</reference>
<reference evidence="1 2" key="1">
    <citation type="journal article" date="1995" name="Virology">
        <title>Sequence of ovine adenovirus homologs for 100K hexon assembly, 33K, pVIII, and fiber genes: early region E3 is not in the expected location.</title>
        <authorList>
            <person name="Vrati S."/>
            <person name="Boyle D."/>
            <person name="Kocherhans R."/>
            <person name="Both G.W."/>
        </authorList>
    </citation>
    <scope>NUCLEOTIDE SEQUENCE [LARGE SCALE GENOMIC DNA]</scope>
    <source>
        <strain evidence="1 2">OAV287</strain>
    </source>
</reference>
<dbReference type="Proteomes" id="UP000008089">
    <property type="component" value="Segment"/>
</dbReference>
<dbReference type="EMBL" id="U40839">
    <property type="protein sequence ID" value="AAB19238.1"/>
    <property type="molecule type" value="Genomic_DNA"/>
</dbReference>
<reference evidence="1 2" key="4">
    <citation type="journal article" date="1997" name="Virology">
        <title>Construction of ovine adenovirus recombinants by gene insertion or deletion of related terminal region sequences.</title>
        <authorList>
            <person name="Xu Z.Z."/>
            <person name="Hyatt A."/>
            <person name="Boyle D.B."/>
            <person name="Both G.W."/>
        </authorList>
    </citation>
    <scope>NUCLEOTIDE SEQUENCE [LARGE SCALE GENOMIC DNA]</scope>
    <source>
        <strain evidence="1 2">OAV287</strain>
    </source>
</reference>
<accession>Q83923</accession>
<organism evidence="1 2">
    <name type="scientific">Ovine adenovirus D serotype 7 (isolate OAV287)</name>
    <name type="common">OAdV-7</name>
    <name type="synonym">Ovine adenovirus 7</name>
    <dbReference type="NCBI Taxonomy" id="114430"/>
    <lineage>
        <taxon>Viruses</taxon>
        <taxon>Varidnaviria</taxon>
        <taxon>Bamfordvirae</taxon>
        <taxon>Preplasmiviricota</taxon>
        <taxon>Polisuviricotina</taxon>
        <taxon>Pharingeaviricetes</taxon>
        <taxon>Rowavirales</taxon>
        <taxon>Adenoviridae</taxon>
        <taxon>Barthadenovirus</taxon>
        <taxon>Barthadenovirus ovis</taxon>
        <taxon>Ovine adenovirus D</taxon>
    </lineage>
</organism>
<protein>
    <submittedName>
        <fullName evidence="1">LH2</fullName>
    </submittedName>
</protein>
<dbReference type="GeneID" id="949204"/>
<sequence>MEIGMTPAFTERNLYCVLLDFNLRWYQQIFNPIWIKPNLWAFSDFLKKMAFIYASDLALLNSYIPGNVCNKLDIIKKDLPEDFTVSMFCVLVCWLASFCKGSNLAETRQNCHAVSKFLAQLSKLIKP</sequence>
<evidence type="ECO:0000313" key="2">
    <source>
        <dbReference type="Proteomes" id="UP000008089"/>
    </source>
</evidence>
<dbReference type="OrthoDB" id="28909at10239"/>
<reference evidence="1 2" key="3">
    <citation type="journal article" date="1996" name="Virology">
        <title>Unique genome arrangement of an ovine adenovirus: identification of new proteins and proteinase cleavage sites.</title>
        <authorList>
            <person name="Vrati S."/>
            <person name="Brookes D.E."/>
            <person name="Strike P."/>
            <person name="Khatri A."/>
            <person name="Boyle D.B."/>
            <person name="Both G.W."/>
        </authorList>
    </citation>
    <scope>NUCLEOTIDE SEQUENCE [LARGE SCALE GENOMIC DNA]</scope>
    <source>
        <strain evidence="1 2">OAV287</strain>
    </source>
</reference>
<evidence type="ECO:0000313" key="1">
    <source>
        <dbReference type="EMBL" id="AAB19238.1"/>
    </source>
</evidence>
<organismHost>
    <name type="scientific">Ovis aries</name>
    <name type="common">Sheep</name>
    <dbReference type="NCBI Taxonomy" id="9940"/>
</organismHost>
<name>Q83923_ADEO7</name>
<keyword evidence="2" id="KW-1185">Reference proteome</keyword>